<dbReference type="PROSITE" id="PS50005">
    <property type="entry name" value="TPR"/>
    <property type="match status" value="2"/>
</dbReference>
<evidence type="ECO:0000256" key="1">
    <source>
        <dbReference type="PROSITE-ProRule" id="PRU00339"/>
    </source>
</evidence>
<keyword evidence="2" id="KW-0560">Oxidoreductase</keyword>
<sequence>PRTYSPLEKSNLIDRTFTVLTDLLINALPVTKHEREAYSYYRAGLSAQTSGDYISALENYCEALKLEEDIIDRSFIFYNIALIFTNIGNVKKAIQYYVEALDLNPEMPQANNNLGIIYHFMAKNAIKRSDWKESSRYLALAKYHFNRITSSQDSRGYGYDQVYNWISLDSDVATS</sequence>
<dbReference type="EMBL" id="KM065615">
    <property type="protein sequence ID" value="AIG99501.1"/>
    <property type="molecule type" value="Transcribed_RNA"/>
</dbReference>
<protein>
    <submittedName>
        <fullName evidence="2">Chloroplast protein Ycf3</fullName>
        <ecNumber evidence="2">1.97.1.12</ecNumber>
    </submittedName>
</protein>
<dbReference type="EMBL" id="KM065614">
    <property type="protein sequence ID" value="AIG99500.1"/>
    <property type="molecule type" value="Transcribed_RNA"/>
</dbReference>
<keyword evidence="2" id="KW-0150">Chloroplast</keyword>
<organism evidence="2">
    <name type="scientific">Karenia mikimotoi</name>
    <name type="common">Red tide dinoflagellate</name>
    <name type="synonym">Gymnodinium mikimotoi</name>
    <dbReference type="NCBI Taxonomy" id="225107"/>
    <lineage>
        <taxon>Eukaryota</taxon>
        <taxon>Sar</taxon>
        <taxon>Alveolata</taxon>
        <taxon>Dinophyceae</taxon>
        <taxon>Gymnodiniales</taxon>
        <taxon>Kareniaceae</taxon>
        <taxon>Karenia</taxon>
    </lineage>
</organism>
<dbReference type="InterPro" id="IPR011990">
    <property type="entry name" value="TPR-like_helical_dom_sf"/>
</dbReference>
<dbReference type="NCBIfam" id="NF002725">
    <property type="entry name" value="PRK02603.1"/>
    <property type="match status" value="1"/>
</dbReference>
<feature type="repeat" description="TPR" evidence="1">
    <location>
        <begin position="37"/>
        <end position="70"/>
    </location>
</feature>
<accession>A0A0U1V1V8</accession>
<reference evidence="2" key="1">
    <citation type="journal article" date="2016" name="Plant Mol. Biol.">
        <title>Diversity of transcripts and transcript processing forms in plastids of the dinoflagellate alga Karenia mikimotoi.</title>
        <authorList>
            <person name="Dorrell R.G."/>
            <person name="Hinksman G.A."/>
            <person name="Howe C.J."/>
        </authorList>
    </citation>
    <scope>NUCLEOTIDE SEQUENCE</scope>
    <source>
        <strain evidence="2">RCC1513</strain>
    </source>
</reference>
<dbReference type="SMART" id="SM00028">
    <property type="entry name" value="TPR"/>
    <property type="match status" value="2"/>
</dbReference>
<dbReference type="InterPro" id="IPR019734">
    <property type="entry name" value="TPR_rpt"/>
</dbReference>
<keyword evidence="2" id="KW-0934">Plastid</keyword>
<feature type="non-terminal residue" evidence="2">
    <location>
        <position position="1"/>
    </location>
</feature>
<dbReference type="PROSITE" id="PS50293">
    <property type="entry name" value="TPR_REGION"/>
    <property type="match status" value="1"/>
</dbReference>
<dbReference type="Gene3D" id="1.25.40.10">
    <property type="entry name" value="Tetratricopeptide repeat domain"/>
    <property type="match status" value="1"/>
</dbReference>
<feature type="repeat" description="TPR" evidence="1">
    <location>
        <begin position="74"/>
        <end position="107"/>
    </location>
</feature>
<dbReference type="Pfam" id="PF13181">
    <property type="entry name" value="TPR_8"/>
    <property type="match status" value="1"/>
</dbReference>
<gene>
    <name evidence="2" type="primary">ycf3</name>
</gene>
<dbReference type="AlphaFoldDB" id="A0A0U1V1V8"/>
<geneLocation type="chloroplast" evidence="2"/>
<dbReference type="GO" id="GO:0016491">
    <property type="term" value="F:oxidoreductase activity"/>
    <property type="evidence" value="ECO:0007669"/>
    <property type="project" value="UniProtKB-KW"/>
</dbReference>
<dbReference type="Pfam" id="PF00515">
    <property type="entry name" value="TPR_1"/>
    <property type="match status" value="1"/>
</dbReference>
<proteinExistence type="predicted"/>
<keyword evidence="1" id="KW-0802">TPR repeat</keyword>
<evidence type="ECO:0000313" key="2">
    <source>
        <dbReference type="EMBL" id="AIG99500.1"/>
    </source>
</evidence>
<dbReference type="SUPFAM" id="SSF48452">
    <property type="entry name" value="TPR-like"/>
    <property type="match status" value="1"/>
</dbReference>
<dbReference type="EC" id="1.97.1.12" evidence="2"/>
<name>A0A0U1V1V8_KARMI</name>